<dbReference type="STRING" id="392015.SAMN05421543_101490"/>
<evidence type="ECO:0000313" key="1">
    <source>
        <dbReference type="EMBL" id="SFU40635.1"/>
    </source>
</evidence>
<evidence type="ECO:0000313" key="2">
    <source>
        <dbReference type="Proteomes" id="UP000183508"/>
    </source>
</evidence>
<proteinExistence type="predicted"/>
<accession>A0A1I7FWR7</accession>
<dbReference type="RefSeq" id="WP_074949139.1">
    <property type="nucleotide sequence ID" value="NZ_FPBV01000001.1"/>
</dbReference>
<protein>
    <submittedName>
        <fullName evidence="1">Uncharacterized protein</fullName>
    </submittedName>
</protein>
<organism evidence="1 2">
    <name type="scientific">Alicyclobacillus macrosporangiidus</name>
    <dbReference type="NCBI Taxonomy" id="392015"/>
    <lineage>
        <taxon>Bacteria</taxon>
        <taxon>Bacillati</taxon>
        <taxon>Bacillota</taxon>
        <taxon>Bacilli</taxon>
        <taxon>Bacillales</taxon>
        <taxon>Alicyclobacillaceae</taxon>
        <taxon>Alicyclobacillus</taxon>
    </lineage>
</organism>
<gene>
    <name evidence="1" type="ORF">SAMN05421543_101490</name>
</gene>
<dbReference type="EMBL" id="FPBV01000001">
    <property type="protein sequence ID" value="SFU40635.1"/>
    <property type="molecule type" value="Genomic_DNA"/>
</dbReference>
<keyword evidence="2" id="KW-1185">Reference proteome</keyword>
<dbReference type="Proteomes" id="UP000183508">
    <property type="component" value="Unassembled WGS sequence"/>
</dbReference>
<dbReference type="AlphaFoldDB" id="A0A1I7FWR7"/>
<reference evidence="2" key="1">
    <citation type="submission" date="2016-10" db="EMBL/GenBank/DDBJ databases">
        <authorList>
            <person name="Varghese N."/>
        </authorList>
    </citation>
    <scope>NUCLEOTIDE SEQUENCE [LARGE SCALE GENOMIC DNA]</scope>
    <source>
        <strain evidence="2">DSM 17980</strain>
    </source>
</reference>
<sequence>MSNPFLRYTAKIQAKKPVESIEVEFVIANATGDIWVTDVMLQDGGLITGWVPNTEEMLVRPRDQNGNIVPKKHYNCVIRGSTYVVIPNTGGMTMTSPDNNSVTIHRPQERPATTGLDLTNTAINERRSHLTISTYSGSRTWYYAQWSEPGDVVQVDSARHQVTFNGDPKNDGAEWKGAFLTCPYGDVIYSVSQDNTVAGHFIFEIEEWCVASGVTW</sequence>
<name>A0A1I7FWR7_9BACL</name>
<dbReference type="OrthoDB" id="3078572at2"/>